<name>A0A6I9RI19_ELAGV</name>
<evidence type="ECO:0000313" key="4">
    <source>
        <dbReference type="RefSeq" id="XP_010927114.1"/>
    </source>
</evidence>
<dbReference type="FunCoup" id="A0A6I9RI19">
    <property type="interactions" value="5"/>
</dbReference>
<dbReference type="AlphaFoldDB" id="A0A6I9RI19"/>
<keyword evidence="1" id="KW-0863">Zinc-finger</keyword>
<dbReference type="InParanoid" id="A0A6I9RI19"/>
<dbReference type="PANTHER" id="PTHR31973">
    <property type="entry name" value="POLYPROTEIN, PUTATIVE-RELATED"/>
    <property type="match status" value="1"/>
</dbReference>
<evidence type="ECO:0000259" key="2">
    <source>
        <dbReference type="PROSITE" id="PS50966"/>
    </source>
</evidence>
<sequence>MEFERHFHDIVSKMPLARDWILSTQSTQWANVFFQDCRWGVMDNNLAESFNRWILATRFVPITSLVDHIRSQIMDMHHQKHEQRAKWHNYLYPRQQRRLQKNHREGRTLSLHVASRTKYEVLDGEERHAIDLSNRICTCKQLQLKMIPCKHACTSIEEKDDTLHSYCDEFFIVKMHQLAYREIINLVPTIEMPSAVFPGQVINIVPPMTAPRTGGPRTRRYTELERSLSEIEHARAIFELTVTQPILDMPELLCKACIDYEYEISGGEYERTRQVYERLLDRIKHLKV</sequence>
<gene>
    <name evidence="4" type="primary">LOC105049230</name>
</gene>
<proteinExistence type="predicted"/>
<dbReference type="Gene3D" id="1.25.40.10">
    <property type="entry name" value="Tetratricopeptide repeat domain"/>
    <property type="match status" value="1"/>
</dbReference>
<dbReference type="PANTHER" id="PTHR31973:SF187">
    <property type="entry name" value="MUTATOR TRANSPOSASE MUDRA PROTEIN"/>
    <property type="match status" value="1"/>
</dbReference>
<protein>
    <submittedName>
        <fullName evidence="4">Uncharacterized protein LOC105049230</fullName>
    </submittedName>
</protein>
<dbReference type="GO" id="GO:0008270">
    <property type="term" value="F:zinc ion binding"/>
    <property type="evidence" value="ECO:0007669"/>
    <property type="project" value="UniProtKB-KW"/>
</dbReference>
<evidence type="ECO:0000313" key="3">
    <source>
        <dbReference type="Proteomes" id="UP000504607"/>
    </source>
</evidence>
<dbReference type="PROSITE" id="PS50966">
    <property type="entry name" value="ZF_SWIM"/>
    <property type="match status" value="1"/>
</dbReference>
<dbReference type="Proteomes" id="UP000504607">
    <property type="component" value="Chromosome 7"/>
</dbReference>
<evidence type="ECO:0000256" key="1">
    <source>
        <dbReference type="PROSITE-ProRule" id="PRU00325"/>
    </source>
</evidence>
<accession>A0A6I9RI19</accession>
<dbReference type="InterPro" id="IPR011990">
    <property type="entry name" value="TPR-like_helical_dom_sf"/>
</dbReference>
<dbReference type="RefSeq" id="XP_010927114.1">
    <property type="nucleotide sequence ID" value="XM_010928812.1"/>
</dbReference>
<reference evidence="4" key="1">
    <citation type="submission" date="2025-08" db="UniProtKB">
        <authorList>
            <consortium name="RefSeq"/>
        </authorList>
    </citation>
    <scope>IDENTIFICATION</scope>
</reference>
<keyword evidence="3" id="KW-1185">Reference proteome</keyword>
<organism evidence="3 4">
    <name type="scientific">Elaeis guineensis var. tenera</name>
    <name type="common">Oil palm</name>
    <dbReference type="NCBI Taxonomy" id="51953"/>
    <lineage>
        <taxon>Eukaryota</taxon>
        <taxon>Viridiplantae</taxon>
        <taxon>Streptophyta</taxon>
        <taxon>Embryophyta</taxon>
        <taxon>Tracheophyta</taxon>
        <taxon>Spermatophyta</taxon>
        <taxon>Magnoliopsida</taxon>
        <taxon>Liliopsida</taxon>
        <taxon>Arecaceae</taxon>
        <taxon>Arecoideae</taxon>
        <taxon>Cocoseae</taxon>
        <taxon>Elaeidinae</taxon>
        <taxon>Elaeis</taxon>
    </lineage>
</organism>
<keyword evidence="1" id="KW-0862">Zinc</keyword>
<dbReference type="OrthoDB" id="541719at2759"/>
<keyword evidence="1" id="KW-0479">Metal-binding</keyword>
<feature type="domain" description="SWIM-type" evidence="2">
    <location>
        <begin position="119"/>
        <end position="160"/>
    </location>
</feature>
<dbReference type="InterPro" id="IPR007527">
    <property type="entry name" value="Znf_SWIM"/>
</dbReference>